<reference evidence="3 4" key="1">
    <citation type="submission" date="2021-06" db="EMBL/GenBank/DDBJ databases">
        <authorList>
            <person name="Palmer J.M."/>
        </authorList>
    </citation>
    <scope>NUCLEOTIDE SEQUENCE [LARGE SCALE GENOMIC DNA]</scope>
    <source>
        <strain evidence="3 4">GA_2019</strain>
        <tissue evidence="3">Muscle</tissue>
    </source>
</reference>
<evidence type="ECO:0000313" key="4">
    <source>
        <dbReference type="Proteomes" id="UP001476798"/>
    </source>
</evidence>
<organism evidence="3 4">
    <name type="scientific">Goodea atripinnis</name>
    <dbReference type="NCBI Taxonomy" id="208336"/>
    <lineage>
        <taxon>Eukaryota</taxon>
        <taxon>Metazoa</taxon>
        <taxon>Chordata</taxon>
        <taxon>Craniata</taxon>
        <taxon>Vertebrata</taxon>
        <taxon>Euteleostomi</taxon>
        <taxon>Actinopterygii</taxon>
        <taxon>Neopterygii</taxon>
        <taxon>Teleostei</taxon>
        <taxon>Neoteleostei</taxon>
        <taxon>Acanthomorphata</taxon>
        <taxon>Ovalentaria</taxon>
        <taxon>Atherinomorphae</taxon>
        <taxon>Cyprinodontiformes</taxon>
        <taxon>Goodeidae</taxon>
        <taxon>Goodea</taxon>
    </lineage>
</organism>
<sequence>MYLWRLSIAVSLGLVWYFSDYGPTVTHYIICLLFCVSTTPLLFGNHRRESSTQTDEETKEHPLQETVEEESVEPVQAGNLGQNIPLTSQCPHVKKSLQQVFECAYAQLVLPWYGVPEPCEQQPLHKVLSRDFDFVIDHIIERARDFDVCQAVVSSIRILTQHLHNAKQPDR</sequence>
<feature type="region of interest" description="Disordered" evidence="1">
    <location>
        <begin position="47"/>
        <end position="74"/>
    </location>
</feature>
<feature type="compositionally biased region" description="Basic and acidic residues" evidence="1">
    <location>
        <begin position="47"/>
        <end position="63"/>
    </location>
</feature>
<dbReference type="Proteomes" id="UP001476798">
    <property type="component" value="Unassembled WGS sequence"/>
</dbReference>
<evidence type="ECO:0008006" key="5">
    <source>
        <dbReference type="Google" id="ProtNLM"/>
    </source>
</evidence>
<keyword evidence="2" id="KW-0472">Membrane</keyword>
<protein>
    <recommendedName>
        <fullName evidence="5">PXA domain-containing protein</fullName>
    </recommendedName>
</protein>
<evidence type="ECO:0000256" key="1">
    <source>
        <dbReference type="SAM" id="MobiDB-lite"/>
    </source>
</evidence>
<feature type="transmembrane region" description="Helical" evidence="2">
    <location>
        <begin position="25"/>
        <end position="43"/>
    </location>
</feature>
<name>A0ABV0P4L3_9TELE</name>
<keyword evidence="2" id="KW-1133">Transmembrane helix</keyword>
<accession>A0ABV0P4L3</accession>
<gene>
    <name evidence="3" type="ORF">GOODEAATRI_005614</name>
</gene>
<keyword evidence="4" id="KW-1185">Reference proteome</keyword>
<keyword evidence="2" id="KW-0812">Transmembrane</keyword>
<proteinExistence type="predicted"/>
<comment type="caution">
    <text evidence="3">The sequence shown here is derived from an EMBL/GenBank/DDBJ whole genome shotgun (WGS) entry which is preliminary data.</text>
</comment>
<evidence type="ECO:0000256" key="2">
    <source>
        <dbReference type="SAM" id="Phobius"/>
    </source>
</evidence>
<evidence type="ECO:0000313" key="3">
    <source>
        <dbReference type="EMBL" id="MEQ2177643.1"/>
    </source>
</evidence>
<dbReference type="EMBL" id="JAHRIO010060227">
    <property type="protein sequence ID" value="MEQ2177643.1"/>
    <property type="molecule type" value="Genomic_DNA"/>
</dbReference>